<dbReference type="InterPro" id="IPR000873">
    <property type="entry name" value="AMP-dep_synth/lig_dom"/>
</dbReference>
<protein>
    <submittedName>
        <fullName evidence="4">Thioester reductase domain-containing protein</fullName>
    </submittedName>
</protein>
<dbReference type="AlphaFoldDB" id="A0A2P5HV74"/>
<dbReference type="Gene3D" id="3.40.50.720">
    <property type="entry name" value="NAD(P)-binding Rossmann-like Domain"/>
    <property type="match status" value="1"/>
</dbReference>
<keyword evidence="5" id="KW-1185">Reference proteome</keyword>
<dbReference type="PANTHER" id="PTHR43439">
    <property type="entry name" value="PHENYLACETATE-COENZYME A LIGASE"/>
    <property type="match status" value="1"/>
</dbReference>
<sequence length="1067" mass="118179">MLPYGSRLLPRVVDETARSQPDLPYAYVPVSSNIGDGFKTVSFSDIATATNHVAFWIKQNLGLSTCFETLAYMGTGDLRYVVVFLAAVKCGYKVLLPSPRNSAWMNASLLEQTQCRHFLYAQEVEALVLPLLERISDSNLIKVEAFDDMIKSGTPHFVWDKEYDAVRWDPILVLHSSGSTGAPKPIVMNHATFAVGDHDRNLPTVSGRSNQNWSLWDFPQQETFFSSFPAFHLAGFSSLVLLPIYYQNAKLVISPPSRPPSSHLVNEIMDHFKLKSIFCPPIIAEQLVQEPGGIEKCKNLKFLLYAGGPLSRAAGEALSKVTDVCQFYGQTETGAIQALVPRREDWASLEWNPVQEAIMEPYEDDIYEMTMRRNSNLEKVRSLSANFPDEEVWHTKDLFKRNPNNPNLWAFHGRVDDIVVLSNGEKFNPVPSEVQISAHPLVNGALIIGQGRPQPCLILELKEPQETLNHLIQTVWPTVEKANSQAPGQARITRDLILVADPWKPFNRSPKGTVIRTTTNRLYQDEIDELYEREISHSVDHVCLTSMNDLEVVSHFVSDVVLAAFPGHIAQPTDDLFNLGLDSLQTMEIIRLLKAGIRSHDHDADISWISMKYIYQHPTIAELAHAISRASSGTTTCNNAPEGHAYTVAHEQRVQKMDCMVRKYTADLPPPVSLNGGKSDPKTGFHVILTGSTGSLGAQLLVKLLSDPSVARVVCLDRSPNAGSRIKASLSTWPTPPRIDRSRVSFHQADYKTADFGLPLAVLDELREKTNIIIHNAWKVDFNHSLDTFEQTHIRGVRNLVEFTASSPSHPRIVFVSSISSVGDWCTVDPAAKTVPESLPPTLAAAQPTGYAESKAIAEHVLAAAAEKSEVDVSILRVGQIAGPASPGNGGKWNETEWFPIMLKTAKAMGKIPDGRALGDIDWIPVDLLASTIWELSSAARPTVGGKRTGGLLHISHLVNPARRPWAEMLPTIKAGIGGRGSLEGVSLADWISHLERVDLNDQDEVLSRPAVKILDFFRGVEDRRGVTVTNGTTFSTELAKKSSQELRALDPVQDEWLSKWIKEWDL</sequence>
<evidence type="ECO:0000313" key="5">
    <source>
        <dbReference type="Proteomes" id="UP000094444"/>
    </source>
</evidence>
<dbReference type="SUPFAM" id="SSF51735">
    <property type="entry name" value="NAD(P)-binding Rossmann-fold domains"/>
    <property type="match status" value="1"/>
</dbReference>
<dbReference type="EMBL" id="MAVT02000674">
    <property type="protein sequence ID" value="POS74160.1"/>
    <property type="molecule type" value="Genomic_DNA"/>
</dbReference>
<keyword evidence="1" id="KW-0596">Phosphopantetheine</keyword>
<dbReference type="PROSITE" id="PS50075">
    <property type="entry name" value="CARRIER"/>
    <property type="match status" value="1"/>
</dbReference>
<dbReference type="GO" id="GO:0031177">
    <property type="term" value="F:phosphopantetheine binding"/>
    <property type="evidence" value="ECO:0007669"/>
    <property type="project" value="InterPro"/>
</dbReference>
<proteinExistence type="predicted"/>
<accession>A0A2P5HV74</accession>
<organism evidence="4 5">
    <name type="scientific">Diaporthe helianthi</name>
    <dbReference type="NCBI Taxonomy" id="158607"/>
    <lineage>
        <taxon>Eukaryota</taxon>
        <taxon>Fungi</taxon>
        <taxon>Dikarya</taxon>
        <taxon>Ascomycota</taxon>
        <taxon>Pezizomycotina</taxon>
        <taxon>Sordariomycetes</taxon>
        <taxon>Sordariomycetidae</taxon>
        <taxon>Diaporthales</taxon>
        <taxon>Diaporthaceae</taxon>
        <taxon>Diaporthe</taxon>
    </lineage>
</organism>
<dbReference type="InParanoid" id="A0A2P5HV74"/>
<dbReference type="Proteomes" id="UP000094444">
    <property type="component" value="Unassembled WGS sequence"/>
</dbReference>
<evidence type="ECO:0000313" key="4">
    <source>
        <dbReference type="EMBL" id="POS74160.1"/>
    </source>
</evidence>
<dbReference type="Pfam" id="PF07993">
    <property type="entry name" value="NAD_binding_4"/>
    <property type="match status" value="1"/>
</dbReference>
<dbReference type="InterPro" id="IPR051414">
    <property type="entry name" value="Adenylate-forming_Reductase"/>
</dbReference>
<dbReference type="SUPFAM" id="SSF47336">
    <property type="entry name" value="ACP-like"/>
    <property type="match status" value="1"/>
</dbReference>
<dbReference type="PROSITE" id="PS00455">
    <property type="entry name" value="AMP_BINDING"/>
    <property type="match status" value="1"/>
</dbReference>
<dbReference type="PANTHER" id="PTHR43439:SF2">
    <property type="entry name" value="ENZYME, PUTATIVE (JCVI)-RELATED"/>
    <property type="match status" value="1"/>
</dbReference>
<dbReference type="SMART" id="SM00823">
    <property type="entry name" value="PKS_PP"/>
    <property type="match status" value="1"/>
</dbReference>
<dbReference type="SUPFAM" id="SSF56801">
    <property type="entry name" value="Acetyl-CoA synthetase-like"/>
    <property type="match status" value="1"/>
</dbReference>
<name>A0A2P5HV74_DIAHE</name>
<comment type="caution">
    <text evidence="4">The sequence shown here is derived from an EMBL/GenBank/DDBJ whole genome shotgun (WGS) entry which is preliminary data.</text>
</comment>
<dbReference type="InterPro" id="IPR013120">
    <property type="entry name" value="FAR_NAD-bd"/>
</dbReference>
<evidence type="ECO:0000259" key="3">
    <source>
        <dbReference type="PROSITE" id="PS50075"/>
    </source>
</evidence>
<dbReference type="InterPro" id="IPR042099">
    <property type="entry name" value="ANL_N_sf"/>
</dbReference>
<dbReference type="Pfam" id="PF23562">
    <property type="entry name" value="AMP-binding_C_3"/>
    <property type="match status" value="1"/>
</dbReference>
<dbReference type="InterPro" id="IPR020806">
    <property type="entry name" value="PKS_PP-bd"/>
</dbReference>
<dbReference type="Gene3D" id="3.40.50.12780">
    <property type="entry name" value="N-terminal domain of ligase-like"/>
    <property type="match status" value="1"/>
</dbReference>
<dbReference type="Gene3D" id="1.10.1200.10">
    <property type="entry name" value="ACP-like"/>
    <property type="match status" value="1"/>
</dbReference>
<dbReference type="Pfam" id="PF00550">
    <property type="entry name" value="PP-binding"/>
    <property type="match status" value="1"/>
</dbReference>
<reference evidence="4" key="1">
    <citation type="submission" date="2017-09" db="EMBL/GenBank/DDBJ databases">
        <title>Polyketide synthases of a Diaporthe helianthi virulent isolate.</title>
        <authorList>
            <person name="Baroncelli R."/>
        </authorList>
    </citation>
    <scope>NUCLEOTIDE SEQUENCE [LARGE SCALE GENOMIC DNA]</scope>
    <source>
        <strain evidence="4">7/96</strain>
    </source>
</reference>
<dbReference type="InterPro" id="IPR009081">
    <property type="entry name" value="PP-bd_ACP"/>
</dbReference>
<evidence type="ECO:0000256" key="2">
    <source>
        <dbReference type="ARBA" id="ARBA00022553"/>
    </source>
</evidence>
<dbReference type="OrthoDB" id="429813at2759"/>
<keyword evidence="2" id="KW-0597">Phosphoprotein</keyword>
<dbReference type="STRING" id="158607.A0A2P5HV74"/>
<gene>
    <name evidence="4" type="ORF">DHEL01_v207448</name>
</gene>
<dbReference type="InterPro" id="IPR036736">
    <property type="entry name" value="ACP-like_sf"/>
</dbReference>
<evidence type="ECO:0000256" key="1">
    <source>
        <dbReference type="ARBA" id="ARBA00022450"/>
    </source>
</evidence>
<dbReference type="InterPro" id="IPR036291">
    <property type="entry name" value="NAD(P)-bd_dom_sf"/>
</dbReference>
<dbReference type="Pfam" id="PF00501">
    <property type="entry name" value="AMP-binding"/>
    <property type="match status" value="1"/>
</dbReference>
<feature type="domain" description="Carrier" evidence="3">
    <location>
        <begin position="548"/>
        <end position="631"/>
    </location>
</feature>
<dbReference type="InterPro" id="IPR020845">
    <property type="entry name" value="AMP-binding_CS"/>
</dbReference>